<dbReference type="EMBL" id="CP009920">
    <property type="protein sequence ID" value="AJI20625.1"/>
    <property type="molecule type" value="Genomic_DNA"/>
</dbReference>
<reference evidence="1 2" key="1">
    <citation type="journal article" date="2015" name="Genome Announc.">
        <title>Complete genome sequences for 35 biothreat assay-relevant bacillus species.</title>
        <authorList>
            <person name="Johnson S.L."/>
            <person name="Daligault H.E."/>
            <person name="Davenport K.W."/>
            <person name="Jaissle J."/>
            <person name="Frey K.G."/>
            <person name="Ladner J.T."/>
            <person name="Broomall S.M."/>
            <person name="Bishop-Lilly K.A."/>
            <person name="Bruce D.C."/>
            <person name="Gibbons H.S."/>
            <person name="Coyne S.R."/>
            <person name="Lo C.C."/>
            <person name="Meincke L."/>
            <person name="Munk A.C."/>
            <person name="Koroleva G.I."/>
            <person name="Rosenzweig C.N."/>
            <person name="Palacios G.F."/>
            <person name="Redden C.L."/>
            <person name="Minogue T.D."/>
            <person name="Chain P.S."/>
        </authorList>
    </citation>
    <scope>NUCLEOTIDE SEQUENCE [LARGE SCALE GENOMIC DNA]</scope>
    <source>
        <strain evidence="2">ATCC 14581 / DSM 32 / JCM 2506 / NBRC 15308 / NCIMB 9376 / NCTC 10342 / NRRL B-14308 / VKM B-512</strain>
    </source>
</reference>
<dbReference type="RefSeq" id="WP_034649548.1">
    <property type="nucleotide sequence ID" value="NZ_BCVB01000001.1"/>
</dbReference>
<evidence type="ECO:0008006" key="3">
    <source>
        <dbReference type="Google" id="ProtNLM"/>
    </source>
</evidence>
<gene>
    <name evidence="1" type="ORF">BG04_821</name>
</gene>
<organism evidence="1 2">
    <name type="scientific">Priestia megaterium (strain ATCC 14581 / DSM 32 / CCUG 1817 / JCM 2506 / NBRC 15308 / NCIMB 9376 / NCTC 10342 / NRRL B-14308 / VKM B-512 / Ford 19)</name>
    <name type="common">Bacillus megaterium</name>
    <dbReference type="NCBI Taxonomy" id="1348623"/>
    <lineage>
        <taxon>Bacteria</taxon>
        <taxon>Bacillati</taxon>
        <taxon>Bacillota</taxon>
        <taxon>Bacilli</taxon>
        <taxon>Bacillales</taxon>
        <taxon>Bacillaceae</taxon>
        <taxon>Priestia</taxon>
    </lineage>
</organism>
<accession>A0A0B6A6Q6</accession>
<dbReference type="SUPFAM" id="SSF69118">
    <property type="entry name" value="AhpD-like"/>
    <property type="match status" value="1"/>
</dbReference>
<dbReference type="HOGENOM" id="CLU_1640396_0_0_9"/>
<dbReference type="InterPro" id="IPR029032">
    <property type="entry name" value="AhpD-like"/>
</dbReference>
<evidence type="ECO:0000313" key="2">
    <source>
        <dbReference type="Proteomes" id="UP000031829"/>
    </source>
</evidence>
<dbReference type="Proteomes" id="UP000031829">
    <property type="component" value="Chromosome"/>
</dbReference>
<sequence>MARVLLANEEGTNFEKALNLIPHVKRLYDELYDTLWNSDIIEKETKEKIRLYLAGVNGCETCMSMSYVGDETLNQKVLREKELEEKDRLLFRFIDVYRVRPRELTDADMNQLKKFYSDTQLLELLAVINLFDQFHKMIVSLDLYDFCSLQGK</sequence>
<proteinExistence type="predicted"/>
<evidence type="ECO:0000313" key="1">
    <source>
        <dbReference type="EMBL" id="AJI20625.1"/>
    </source>
</evidence>
<dbReference type="Gene3D" id="1.20.1290.10">
    <property type="entry name" value="AhpD-like"/>
    <property type="match status" value="1"/>
</dbReference>
<protein>
    <recommendedName>
        <fullName evidence="3">Carboxymuconolactone decarboxylase family protein</fullName>
    </recommendedName>
</protein>
<dbReference type="AlphaFoldDB" id="A0A0B6A6Q6"/>
<dbReference type="GeneID" id="93644305"/>
<dbReference type="KEGG" id="bmeg:BG04_821"/>
<name>A0A0B6A6Q6_PRIM2</name>